<feature type="region of interest" description="Disordered" evidence="1">
    <location>
        <begin position="1"/>
        <end position="39"/>
    </location>
</feature>
<evidence type="ECO:0000313" key="3">
    <source>
        <dbReference type="Proteomes" id="UP001055172"/>
    </source>
</evidence>
<keyword evidence="3" id="KW-1185">Reference proteome</keyword>
<organism evidence="2 3">
    <name type="scientific">Colletotrichum liriopes</name>
    <dbReference type="NCBI Taxonomy" id="708192"/>
    <lineage>
        <taxon>Eukaryota</taxon>
        <taxon>Fungi</taxon>
        <taxon>Dikarya</taxon>
        <taxon>Ascomycota</taxon>
        <taxon>Pezizomycotina</taxon>
        <taxon>Sordariomycetes</taxon>
        <taxon>Hypocreomycetidae</taxon>
        <taxon>Glomerellales</taxon>
        <taxon>Glomerellaceae</taxon>
        <taxon>Colletotrichum</taxon>
        <taxon>Colletotrichum spaethianum species complex</taxon>
    </lineage>
</organism>
<reference evidence="2 3" key="1">
    <citation type="submission" date="2021-07" db="EMBL/GenBank/DDBJ databases">
        <title>Genome data of Colletotrichum spaethianum.</title>
        <authorList>
            <person name="Utami Y.D."/>
            <person name="Hiruma K."/>
        </authorList>
    </citation>
    <scope>NUCLEOTIDE SEQUENCE [LARGE SCALE GENOMIC DNA]</scope>
    <source>
        <strain evidence="2 3">MAFF 242679</strain>
    </source>
</reference>
<name>A0AA37GTE0_9PEZI</name>
<accession>A0AA37GTE0</accession>
<comment type="caution">
    <text evidence="2">The sequence shown here is derived from an EMBL/GenBank/DDBJ whole genome shotgun (WGS) entry which is preliminary data.</text>
</comment>
<proteinExistence type="predicted"/>
<sequence>MSLSLPSSQLRSGQAGAGAGGHPPSVALASPRPQDQQKKLTRAECTSIRDKGEWHTTMDFLIPPLELFGDEFMVSQYNSTIPVDMKGTILKGDHVIFSLDFETLCRQIKWANVNMRHPVPCEYGQCIMDMRVIKNGIPKPYIIAKAANAAADHTPPAVPGSSGFFFPPSLDNPGDRGYNWTGRARTNHFIVDEFWDHYDHSCLPDCHVVRGAHGKSNFVSFVDLGKLIQAR</sequence>
<feature type="compositionally biased region" description="Polar residues" evidence="1">
    <location>
        <begin position="1"/>
        <end position="12"/>
    </location>
</feature>
<dbReference type="Proteomes" id="UP001055172">
    <property type="component" value="Unassembled WGS sequence"/>
</dbReference>
<evidence type="ECO:0000313" key="2">
    <source>
        <dbReference type="EMBL" id="GJC85808.1"/>
    </source>
</evidence>
<dbReference type="EMBL" id="BPPX01000019">
    <property type="protein sequence ID" value="GJC85808.1"/>
    <property type="molecule type" value="Genomic_DNA"/>
</dbReference>
<protein>
    <submittedName>
        <fullName evidence="2">Uncharacterized protein</fullName>
    </submittedName>
</protein>
<evidence type="ECO:0000256" key="1">
    <source>
        <dbReference type="SAM" id="MobiDB-lite"/>
    </source>
</evidence>
<dbReference type="AlphaFoldDB" id="A0AA37GTE0"/>
<gene>
    <name evidence="2" type="ORF">ColLi_08646</name>
</gene>